<dbReference type="RefSeq" id="XP_033530685.1">
    <property type="nucleotide sequence ID" value="XM_033676738.1"/>
</dbReference>
<accession>A0A6G1FTG2</accession>
<dbReference type="OrthoDB" id="412788at2759"/>
<dbReference type="GeneID" id="54417308"/>
<dbReference type="AlphaFoldDB" id="A0A6G1FTG2"/>
<evidence type="ECO:0000313" key="3">
    <source>
        <dbReference type="EMBL" id="KAF1809054.1"/>
    </source>
</evidence>
<evidence type="ECO:0000256" key="2">
    <source>
        <dbReference type="ARBA" id="ARBA00023604"/>
    </source>
</evidence>
<organism evidence="3">
    <name type="scientific">Eremomyces bilateralis CBS 781.70</name>
    <dbReference type="NCBI Taxonomy" id="1392243"/>
    <lineage>
        <taxon>Eukaryota</taxon>
        <taxon>Fungi</taxon>
        <taxon>Dikarya</taxon>
        <taxon>Ascomycota</taxon>
        <taxon>Pezizomycotina</taxon>
        <taxon>Dothideomycetes</taxon>
        <taxon>Dothideomycetes incertae sedis</taxon>
        <taxon>Eremomycetales</taxon>
        <taxon>Eremomycetaceae</taxon>
        <taxon>Eremomyces</taxon>
    </lineage>
</organism>
<dbReference type="PANTHER" id="PTHR34598:SF3">
    <property type="entry name" value="OXIDOREDUCTASE AN1597"/>
    <property type="match status" value="1"/>
</dbReference>
<reference evidence="5" key="3">
    <citation type="submission" date="2025-04" db="UniProtKB">
        <authorList>
            <consortium name="RefSeq"/>
        </authorList>
    </citation>
    <scope>IDENTIFICATION</scope>
    <source>
        <strain evidence="5">CBS 781.70</strain>
    </source>
</reference>
<evidence type="ECO:0000313" key="5">
    <source>
        <dbReference type="RefSeq" id="XP_033530685.1"/>
    </source>
</evidence>
<dbReference type="GO" id="GO:0016491">
    <property type="term" value="F:oxidoreductase activity"/>
    <property type="evidence" value="ECO:0007669"/>
    <property type="project" value="UniProtKB-KW"/>
</dbReference>
<name>A0A6G1FTG2_9PEZI</name>
<proteinExistence type="inferred from homology"/>
<evidence type="ECO:0000313" key="4">
    <source>
        <dbReference type="Proteomes" id="UP000504638"/>
    </source>
</evidence>
<dbReference type="InterPro" id="IPR044053">
    <property type="entry name" value="AsaB-like"/>
</dbReference>
<gene>
    <name evidence="3 5" type="ORF">P152DRAFT_404086</name>
</gene>
<sequence length="236" mass="27543">VTVEDVGGREHEFTLEKHGFVYAKQSSTVMKTRDDLFDTKKIVTEYYPEMAEFLQRVTGAPQIKIIHHGMRVLISLPVRLLTRVSAAHLDFSSIQSNKTLHSHFEGETEEIMHGRFMIVNAWRPIKPVYRDPFGIAGANTVPHRDLVIRQNRWFKEIRESMGVVYNPAHRWYYKYAQQPEDVLIFKQYDNHGRARACPHTAFVDEEHKDNYARESIEIRAILIWPDHESVLVSSNL</sequence>
<reference evidence="5" key="2">
    <citation type="submission" date="2020-04" db="EMBL/GenBank/DDBJ databases">
        <authorList>
            <consortium name="NCBI Genome Project"/>
        </authorList>
    </citation>
    <scope>NUCLEOTIDE SEQUENCE</scope>
    <source>
        <strain evidence="5">CBS 781.70</strain>
    </source>
</reference>
<protein>
    <recommendedName>
        <fullName evidence="6">GA4 desaturase</fullName>
    </recommendedName>
</protein>
<dbReference type="NCBIfam" id="NF041278">
    <property type="entry name" value="CmcJ_NvfI_EfuI"/>
    <property type="match status" value="1"/>
</dbReference>
<dbReference type="Proteomes" id="UP000504638">
    <property type="component" value="Unplaced"/>
</dbReference>
<keyword evidence="1" id="KW-0560">Oxidoreductase</keyword>
<feature type="non-terminal residue" evidence="3">
    <location>
        <position position="1"/>
    </location>
</feature>
<dbReference type="EMBL" id="ML975176">
    <property type="protein sequence ID" value="KAF1809054.1"/>
    <property type="molecule type" value="Genomic_DNA"/>
</dbReference>
<evidence type="ECO:0008006" key="6">
    <source>
        <dbReference type="Google" id="ProtNLM"/>
    </source>
</evidence>
<keyword evidence="4" id="KW-1185">Reference proteome</keyword>
<comment type="similarity">
    <text evidence="2">Belongs to the asaB hydroxylase/desaturase family.</text>
</comment>
<evidence type="ECO:0000256" key="1">
    <source>
        <dbReference type="ARBA" id="ARBA00023002"/>
    </source>
</evidence>
<dbReference type="PANTHER" id="PTHR34598">
    <property type="entry name" value="BLL6449 PROTEIN"/>
    <property type="match status" value="1"/>
</dbReference>
<reference evidence="3 5" key="1">
    <citation type="submission" date="2020-01" db="EMBL/GenBank/DDBJ databases">
        <authorList>
            <consortium name="DOE Joint Genome Institute"/>
            <person name="Haridas S."/>
            <person name="Albert R."/>
            <person name="Binder M."/>
            <person name="Bloem J."/>
            <person name="Labutti K."/>
            <person name="Salamov A."/>
            <person name="Andreopoulos B."/>
            <person name="Baker S.E."/>
            <person name="Barry K."/>
            <person name="Bills G."/>
            <person name="Bluhm B.H."/>
            <person name="Cannon C."/>
            <person name="Castanera R."/>
            <person name="Culley D.E."/>
            <person name="Daum C."/>
            <person name="Ezra D."/>
            <person name="Gonzalez J.B."/>
            <person name="Henrissat B."/>
            <person name="Kuo A."/>
            <person name="Liang C."/>
            <person name="Lipzen A."/>
            <person name="Lutzoni F."/>
            <person name="Magnuson J."/>
            <person name="Mondo S."/>
            <person name="Nolan M."/>
            <person name="Ohm R."/>
            <person name="Pangilinan J."/>
            <person name="Park H.-J."/>
            <person name="Ramirez L."/>
            <person name="Alfaro M."/>
            <person name="Sun H."/>
            <person name="Tritt A."/>
            <person name="Yoshinaga Y."/>
            <person name="Zwiers L.-H."/>
            <person name="Turgeon B.G."/>
            <person name="Goodwin S.B."/>
            <person name="Spatafora J.W."/>
            <person name="Crous P.W."/>
            <person name="Grigoriev I.V."/>
        </authorList>
    </citation>
    <scope>NUCLEOTIDE SEQUENCE</scope>
    <source>
        <strain evidence="3 5">CBS 781.70</strain>
    </source>
</reference>